<dbReference type="EMBL" id="JAVRBK010000001">
    <property type="protein sequence ID" value="KAK5650435.1"/>
    <property type="molecule type" value="Genomic_DNA"/>
</dbReference>
<keyword evidence="3" id="KW-0645">Protease</keyword>
<evidence type="ECO:0000313" key="13">
    <source>
        <dbReference type="Proteomes" id="UP001329430"/>
    </source>
</evidence>
<dbReference type="AlphaFoldDB" id="A0AAN7ZK10"/>
<gene>
    <name evidence="12" type="ORF">RI129_001464</name>
</gene>
<evidence type="ECO:0000256" key="10">
    <source>
        <dbReference type="PIRSR" id="PIRSR600246-2"/>
    </source>
</evidence>
<sequence>MKPVILVHGGAGTKVKDEAHLQLILEGVKNAAREGYKILTSENRSVIDAVEVAVKIMELNEVFNAGRGSVLNADGEVEMDASIMVGSDLSAGAVTVVRNIEHPISLARLVMEKTDHVLLAGDGAERFAREHGVPFLPAGSLITDRRKKLWEQEKVSAKISNPEVCGETVGALAIDELGHLAAATSTGGRAKKLVGRSSDTCMIGSGTYADDNLGAVSTTGHGETVAKFCLAHAIIRDLENGKNAQQATTDCIKRMTERLNNTAGAITLSKAGEVGIGFSTEHMSWAYIKNNELRYGATLNDNNVDVL</sequence>
<dbReference type="PANTHER" id="PTHR10188:SF41">
    <property type="entry name" value="ISOASPARTYL PEPTIDASE_L-ASPARAGINASE"/>
    <property type="match status" value="1"/>
</dbReference>
<evidence type="ECO:0000313" key="12">
    <source>
        <dbReference type="EMBL" id="KAK5650435.1"/>
    </source>
</evidence>
<keyword evidence="4" id="KW-0378">Hydrolase</keyword>
<keyword evidence="5" id="KW-0068">Autocatalytic cleavage</keyword>
<dbReference type="GO" id="GO:0033345">
    <property type="term" value="P:L-asparagine catabolic process via L-aspartate"/>
    <property type="evidence" value="ECO:0007669"/>
    <property type="project" value="TreeGrafter"/>
</dbReference>
<dbReference type="GO" id="GO:0004067">
    <property type="term" value="F:asparaginase activity"/>
    <property type="evidence" value="ECO:0007669"/>
    <property type="project" value="UniProtKB-EC"/>
</dbReference>
<evidence type="ECO:0000256" key="11">
    <source>
        <dbReference type="PIRSR" id="PIRSR600246-3"/>
    </source>
</evidence>
<dbReference type="Proteomes" id="UP001329430">
    <property type="component" value="Chromosome 1"/>
</dbReference>
<comment type="function">
    <text evidence="7">Has both L-asparaginase and beta-aspartyl peptidase activity. Does not have aspartylglucosaminidase activity and is inactive toward GlcNAc-L-Asn. Likewise, has no activity toward glutamine.</text>
</comment>
<proteinExistence type="inferred from homology"/>
<dbReference type="GO" id="GO:0005737">
    <property type="term" value="C:cytoplasm"/>
    <property type="evidence" value="ECO:0007669"/>
    <property type="project" value="TreeGrafter"/>
</dbReference>
<reference evidence="12 13" key="1">
    <citation type="journal article" date="2024" name="Insects">
        <title>An Improved Chromosome-Level Genome Assembly of the Firefly Pyrocoelia pectoralis.</title>
        <authorList>
            <person name="Fu X."/>
            <person name="Meyer-Rochow V.B."/>
            <person name="Ballantyne L."/>
            <person name="Zhu X."/>
        </authorList>
    </citation>
    <scope>NUCLEOTIDE SEQUENCE [LARGE SCALE GENOMIC DNA]</scope>
    <source>
        <strain evidence="12">XCY_ONT2</strain>
    </source>
</reference>
<feature type="site" description="Cleavage; by autolysis" evidence="11">
    <location>
        <begin position="167"/>
        <end position="168"/>
    </location>
</feature>
<keyword evidence="13" id="KW-1185">Reference proteome</keyword>
<evidence type="ECO:0000256" key="7">
    <source>
        <dbReference type="ARBA" id="ARBA00054922"/>
    </source>
</evidence>
<evidence type="ECO:0000256" key="4">
    <source>
        <dbReference type="ARBA" id="ARBA00022801"/>
    </source>
</evidence>
<dbReference type="GO" id="GO:0008798">
    <property type="term" value="F:beta-aspartyl-peptidase activity"/>
    <property type="evidence" value="ECO:0007669"/>
    <property type="project" value="UniProtKB-EC"/>
</dbReference>
<dbReference type="InterPro" id="IPR000246">
    <property type="entry name" value="Peptidase_T2"/>
</dbReference>
<comment type="catalytic activity">
    <reaction evidence="6">
        <text>L-asparagine + H2O = L-aspartate + NH4(+)</text>
        <dbReference type="Rhea" id="RHEA:21016"/>
        <dbReference type="ChEBI" id="CHEBI:15377"/>
        <dbReference type="ChEBI" id="CHEBI:28938"/>
        <dbReference type="ChEBI" id="CHEBI:29991"/>
        <dbReference type="ChEBI" id="CHEBI:58048"/>
        <dbReference type="EC" id="3.5.1.1"/>
    </reaction>
</comment>
<evidence type="ECO:0008006" key="14">
    <source>
        <dbReference type="Google" id="ProtNLM"/>
    </source>
</evidence>
<dbReference type="GO" id="GO:0006508">
    <property type="term" value="P:proteolysis"/>
    <property type="evidence" value="ECO:0007669"/>
    <property type="project" value="UniProtKB-KW"/>
</dbReference>
<comment type="subunit">
    <text evidence="8">Heterodimer of an alpha and beta chain produced by autocleavage.</text>
</comment>
<comment type="similarity">
    <text evidence="2">Belongs to the Ntn-hydrolase family.</text>
</comment>
<dbReference type="Pfam" id="PF01112">
    <property type="entry name" value="Asparaginase_2"/>
    <property type="match status" value="1"/>
</dbReference>
<comment type="catalytic activity">
    <reaction evidence="1">
        <text>Cleavage of a beta-linked Asp residue from the N-terminus of a polypeptide.</text>
        <dbReference type="EC" id="3.4.19.5"/>
    </reaction>
</comment>
<feature type="binding site" evidence="10">
    <location>
        <begin position="196"/>
        <end position="199"/>
    </location>
    <ligand>
        <name>substrate</name>
    </ligand>
</feature>
<evidence type="ECO:0000256" key="2">
    <source>
        <dbReference type="ARBA" id="ARBA00010872"/>
    </source>
</evidence>
<dbReference type="Gene3D" id="3.60.20.30">
    <property type="entry name" value="(Glycosyl)asparaginase"/>
    <property type="match status" value="1"/>
</dbReference>
<protein>
    <recommendedName>
        <fullName evidence="14">Asparaginase</fullName>
    </recommendedName>
</protein>
<dbReference type="FunFam" id="3.60.20.30:FF:000001">
    <property type="entry name" value="Isoaspartyl peptidase/L-asparaginase"/>
    <property type="match status" value="1"/>
</dbReference>
<evidence type="ECO:0000256" key="1">
    <source>
        <dbReference type="ARBA" id="ARBA00000306"/>
    </source>
</evidence>
<dbReference type="InterPro" id="IPR029055">
    <property type="entry name" value="Ntn_hydrolases_N"/>
</dbReference>
<evidence type="ECO:0000256" key="3">
    <source>
        <dbReference type="ARBA" id="ARBA00022670"/>
    </source>
</evidence>
<comment type="caution">
    <text evidence="12">The sequence shown here is derived from an EMBL/GenBank/DDBJ whole genome shotgun (WGS) entry which is preliminary data.</text>
</comment>
<evidence type="ECO:0000256" key="9">
    <source>
        <dbReference type="PIRSR" id="PIRSR600246-1"/>
    </source>
</evidence>
<feature type="binding site" evidence="10">
    <location>
        <begin position="219"/>
        <end position="222"/>
    </location>
    <ligand>
        <name>substrate</name>
    </ligand>
</feature>
<accession>A0AAN7ZK10</accession>
<name>A0AAN7ZK10_9COLE</name>
<dbReference type="CDD" id="cd04702">
    <property type="entry name" value="ASRGL1_like"/>
    <property type="match status" value="1"/>
</dbReference>
<evidence type="ECO:0000256" key="5">
    <source>
        <dbReference type="ARBA" id="ARBA00022813"/>
    </source>
</evidence>
<dbReference type="PANTHER" id="PTHR10188">
    <property type="entry name" value="L-ASPARAGINASE"/>
    <property type="match status" value="1"/>
</dbReference>
<dbReference type="SUPFAM" id="SSF56235">
    <property type="entry name" value="N-terminal nucleophile aminohydrolases (Ntn hydrolases)"/>
    <property type="match status" value="1"/>
</dbReference>
<feature type="active site" description="Nucleophile" evidence="9">
    <location>
        <position position="168"/>
    </location>
</feature>
<dbReference type="InterPro" id="IPR033844">
    <property type="entry name" value="ASRGL1_meta"/>
</dbReference>
<evidence type="ECO:0000256" key="6">
    <source>
        <dbReference type="ARBA" id="ARBA00049366"/>
    </source>
</evidence>
<organism evidence="12 13">
    <name type="scientific">Pyrocoelia pectoralis</name>
    <dbReference type="NCBI Taxonomy" id="417401"/>
    <lineage>
        <taxon>Eukaryota</taxon>
        <taxon>Metazoa</taxon>
        <taxon>Ecdysozoa</taxon>
        <taxon>Arthropoda</taxon>
        <taxon>Hexapoda</taxon>
        <taxon>Insecta</taxon>
        <taxon>Pterygota</taxon>
        <taxon>Neoptera</taxon>
        <taxon>Endopterygota</taxon>
        <taxon>Coleoptera</taxon>
        <taxon>Polyphaga</taxon>
        <taxon>Elateriformia</taxon>
        <taxon>Elateroidea</taxon>
        <taxon>Lampyridae</taxon>
        <taxon>Lampyrinae</taxon>
        <taxon>Pyrocoelia</taxon>
    </lineage>
</organism>
<evidence type="ECO:0000256" key="8">
    <source>
        <dbReference type="ARBA" id="ARBA00061780"/>
    </source>
</evidence>